<sequence length="546" mass="61240">MARSSPPKVDSYFSECLLFLHKYEWIYDFQLTHFFTDRVWENIPSEWIGILTGLTIEELNQMPFGYCKKSWPDSFKNFLWTATSLTPSRCLSGDAHPISIDDKMSCGMSPKKSHEVCHVAAVINGVCKQSHCKAVVDVGSGLGYLSLVLSQQLGYRVLGIECQEARCRGAEARANKFYQEKSSDFESRPFSLKDDDRARNEFRKILRRHFGESGHQAELRGASLSHSQHELSAGSSCQLTGAVCNITNNRTASSMKIVSEKDDIPGYPETGGINCSGSPQVSTQLQNTNWSVKNNEISDISLKNISAGDPITERICLIGLHCCGDLTPTMLKLFTQSIELKALIVLGCCYHRMTTTTAEDGMFYQFPMSVSLKQSLQKACGEGVSWKITTFGLRLAAQETRSRWKSQDTTAHNYHQNNVIFRGILDLVLQREKIKMLKSRRKLISKEQCKDFETYIDAVLASVVLEDGVDKTSLKEKMLAAYSDHKDVLGLVEPFTCLQVVLQGVLESLILKDRQEYLLEHGLEAQLLPILDDNISPRNVAIVAYK</sequence>
<protein>
    <recommendedName>
        <fullName evidence="1">Methyltransferase domain-containing protein</fullName>
    </recommendedName>
</protein>
<dbReference type="InterPro" id="IPR025714">
    <property type="entry name" value="Methyltranfer_dom"/>
</dbReference>
<gene>
    <name evidence="2" type="ORF">LSH36_379g01024</name>
</gene>
<reference evidence="2" key="1">
    <citation type="journal article" date="2023" name="Mol. Biol. Evol.">
        <title>Third-Generation Sequencing Reveals the Adaptive Role of the Epigenome in Three Deep-Sea Polychaetes.</title>
        <authorList>
            <person name="Perez M."/>
            <person name="Aroh O."/>
            <person name="Sun Y."/>
            <person name="Lan Y."/>
            <person name="Juniper S.K."/>
            <person name="Young C.R."/>
            <person name="Angers B."/>
            <person name="Qian P.Y."/>
        </authorList>
    </citation>
    <scope>NUCLEOTIDE SEQUENCE</scope>
    <source>
        <strain evidence="2">P08H-3</strain>
    </source>
</reference>
<dbReference type="InterPro" id="IPR052220">
    <property type="entry name" value="METTL25"/>
</dbReference>
<dbReference type="Pfam" id="PF13679">
    <property type="entry name" value="Methyltransf_32"/>
    <property type="match status" value="1"/>
</dbReference>
<evidence type="ECO:0000313" key="3">
    <source>
        <dbReference type="Proteomes" id="UP001208570"/>
    </source>
</evidence>
<keyword evidence="3" id="KW-1185">Reference proteome</keyword>
<evidence type="ECO:0000259" key="1">
    <source>
        <dbReference type="Pfam" id="PF13679"/>
    </source>
</evidence>
<accession>A0AAD9N0J8</accession>
<dbReference type="EMBL" id="JAODUP010000379">
    <property type="protein sequence ID" value="KAK2151013.1"/>
    <property type="molecule type" value="Genomic_DNA"/>
</dbReference>
<dbReference type="Gene3D" id="3.40.50.150">
    <property type="entry name" value="Vaccinia Virus protein VP39"/>
    <property type="match status" value="1"/>
</dbReference>
<dbReference type="AlphaFoldDB" id="A0AAD9N0J8"/>
<dbReference type="PANTHER" id="PTHR12496">
    <property type="entry name" value="CGI-41 METHYLTRANSFERASE"/>
    <property type="match status" value="1"/>
</dbReference>
<dbReference type="PANTHER" id="PTHR12496:SF0">
    <property type="entry name" value="METHYLTRANSFERASE DOMAIN-CONTAINING PROTEIN"/>
    <property type="match status" value="1"/>
</dbReference>
<dbReference type="SUPFAM" id="SSF53335">
    <property type="entry name" value="S-adenosyl-L-methionine-dependent methyltransferases"/>
    <property type="match status" value="2"/>
</dbReference>
<dbReference type="CDD" id="cd02440">
    <property type="entry name" value="AdoMet_MTases"/>
    <property type="match status" value="1"/>
</dbReference>
<dbReference type="Proteomes" id="UP001208570">
    <property type="component" value="Unassembled WGS sequence"/>
</dbReference>
<feature type="domain" description="Methyltransferase" evidence="1">
    <location>
        <begin position="111"/>
        <end position="355"/>
    </location>
</feature>
<organism evidence="2 3">
    <name type="scientific">Paralvinella palmiformis</name>
    <dbReference type="NCBI Taxonomy" id="53620"/>
    <lineage>
        <taxon>Eukaryota</taxon>
        <taxon>Metazoa</taxon>
        <taxon>Spiralia</taxon>
        <taxon>Lophotrochozoa</taxon>
        <taxon>Annelida</taxon>
        <taxon>Polychaeta</taxon>
        <taxon>Sedentaria</taxon>
        <taxon>Canalipalpata</taxon>
        <taxon>Terebellida</taxon>
        <taxon>Terebelliformia</taxon>
        <taxon>Alvinellidae</taxon>
        <taxon>Paralvinella</taxon>
    </lineage>
</organism>
<proteinExistence type="predicted"/>
<dbReference type="InterPro" id="IPR029063">
    <property type="entry name" value="SAM-dependent_MTases_sf"/>
</dbReference>
<name>A0AAD9N0J8_9ANNE</name>
<evidence type="ECO:0000313" key="2">
    <source>
        <dbReference type="EMBL" id="KAK2151013.1"/>
    </source>
</evidence>
<comment type="caution">
    <text evidence="2">The sequence shown here is derived from an EMBL/GenBank/DDBJ whole genome shotgun (WGS) entry which is preliminary data.</text>
</comment>